<dbReference type="PANTHER" id="PTHR43818:SF11">
    <property type="entry name" value="BCDNA.GH03377"/>
    <property type="match status" value="1"/>
</dbReference>
<evidence type="ECO:0000259" key="2">
    <source>
        <dbReference type="Pfam" id="PF01408"/>
    </source>
</evidence>
<sequence>MSSNEQSNSSGSQTRRNILKVAGTAGLAFGGRLAAQDIPPNHLAPRPAPQSIRPLPEGRRTFGYAIIGLGKYAVNQIIPAFAECKHARLAGLVSGDRQKAERIAAAYDVPTKNIYSYDNFDDIKNNPDIDAVYIILPNSLHADIAERAFKAGKHVMCEKPMATSVEDAQRMVDASRRANKQLMIGYRCHFDPITQRTIELIRAGHIGKPRVITTENTDALSVEDPSGQWRVRRALSGGGSLMDLGIYGVNASRYLLNEDPIEVTAVIAPSSNPIFSEVEDIISWTFRYKSGALAHGNSSFSTAATSRFGIQGEKLTAVMDPATGYYNNTFKASGGDEVHVLQDPMFQIPALNQFSAQLDHLPEILASGAPSKATGLEGLQDVKLIQAIYRAAALRRPVSTDWGDWRKI</sequence>
<reference evidence="4 5" key="1">
    <citation type="submission" date="2018-09" db="EMBL/GenBank/DDBJ databases">
        <title>The complete genome sequence of Neokomagataea tanensis NBRC 106556(T).</title>
        <authorList>
            <person name="Chua K.-O."/>
            <person name="See-Too W.-S."/>
            <person name="Hong K.-W."/>
            <person name="Yin W.-F."/>
            <person name="Chan K.-G."/>
        </authorList>
    </citation>
    <scope>NUCLEOTIDE SEQUENCE [LARGE SCALE GENOMIC DNA]</scope>
    <source>
        <strain evidence="5">AH13 \ NBRC 106556</strain>
    </source>
</reference>
<dbReference type="PANTHER" id="PTHR43818">
    <property type="entry name" value="BCDNA.GH03377"/>
    <property type="match status" value="1"/>
</dbReference>
<evidence type="ECO:0000259" key="3">
    <source>
        <dbReference type="Pfam" id="PF02894"/>
    </source>
</evidence>
<dbReference type="KEGG" id="ntn:D5366_06575"/>
<keyword evidence="5" id="KW-1185">Reference proteome</keyword>
<dbReference type="InterPro" id="IPR008354">
    <property type="entry name" value="Glc-Fru_OxRdtase_bac"/>
</dbReference>
<keyword evidence="1" id="KW-0560">Oxidoreductase</keyword>
<dbReference type="EMBL" id="CP032485">
    <property type="protein sequence ID" value="QDH24930.1"/>
    <property type="molecule type" value="Genomic_DNA"/>
</dbReference>
<dbReference type="Pfam" id="PF01408">
    <property type="entry name" value="GFO_IDH_MocA"/>
    <property type="match status" value="1"/>
</dbReference>
<dbReference type="AlphaFoldDB" id="A0A4Y6V8C2"/>
<evidence type="ECO:0000313" key="4">
    <source>
        <dbReference type="EMBL" id="QDH24930.1"/>
    </source>
</evidence>
<dbReference type="Proteomes" id="UP000317214">
    <property type="component" value="Chromosome"/>
</dbReference>
<dbReference type="OrthoDB" id="9792935at2"/>
<feature type="domain" description="Gfo/Idh/MocA-like oxidoreductase C-terminal" evidence="3">
    <location>
        <begin position="199"/>
        <end position="399"/>
    </location>
</feature>
<accession>A0A4Y6V8C2</accession>
<name>A0A4Y6V8C2_9PROT</name>
<dbReference type="Gene3D" id="3.30.360.10">
    <property type="entry name" value="Dihydrodipicolinate Reductase, domain 2"/>
    <property type="match status" value="1"/>
</dbReference>
<evidence type="ECO:0000313" key="5">
    <source>
        <dbReference type="Proteomes" id="UP000317214"/>
    </source>
</evidence>
<dbReference type="InterPro" id="IPR050463">
    <property type="entry name" value="Gfo/Idh/MocA_oxidrdct_glycsds"/>
</dbReference>
<dbReference type="SUPFAM" id="SSF51735">
    <property type="entry name" value="NAD(P)-binding Rossmann-fold domains"/>
    <property type="match status" value="1"/>
</dbReference>
<dbReference type="RefSeq" id="WP_141492776.1">
    <property type="nucleotide sequence ID" value="NZ_CP032485.1"/>
</dbReference>
<evidence type="ECO:0000256" key="1">
    <source>
        <dbReference type="ARBA" id="ARBA00023002"/>
    </source>
</evidence>
<dbReference type="GO" id="GO:0016491">
    <property type="term" value="F:oxidoreductase activity"/>
    <property type="evidence" value="ECO:0007669"/>
    <property type="project" value="UniProtKB-KW"/>
</dbReference>
<gene>
    <name evidence="4" type="ORF">D5366_06575</name>
</gene>
<organism evidence="4 5">
    <name type="scientific">Neokomagataea tanensis</name>
    <dbReference type="NCBI Taxonomy" id="661191"/>
    <lineage>
        <taxon>Bacteria</taxon>
        <taxon>Pseudomonadati</taxon>
        <taxon>Pseudomonadota</taxon>
        <taxon>Alphaproteobacteria</taxon>
        <taxon>Acetobacterales</taxon>
        <taxon>Acetobacteraceae</taxon>
        <taxon>Neokomagataea</taxon>
    </lineage>
</organism>
<dbReference type="InterPro" id="IPR000683">
    <property type="entry name" value="Gfo/Idh/MocA-like_OxRdtase_N"/>
</dbReference>
<dbReference type="Pfam" id="PF02894">
    <property type="entry name" value="GFO_IDH_MocA_C"/>
    <property type="match status" value="1"/>
</dbReference>
<protein>
    <submittedName>
        <fullName evidence="4">Gfo/Idh/MocA family oxidoreductase</fullName>
    </submittedName>
</protein>
<dbReference type="GO" id="GO:0000166">
    <property type="term" value="F:nucleotide binding"/>
    <property type="evidence" value="ECO:0007669"/>
    <property type="project" value="InterPro"/>
</dbReference>
<dbReference type="PRINTS" id="PR01775">
    <property type="entry name" value="GLFROXRDTASE"/>
</dbReference>
<feature type="domain" description="Gfo/Idh/MocA-like oxidoreductase N-terminal" evidence="2">
    <location>
        <begin position="62"/>
        <end position="186"/>
    </location>
</feature>
<dbReference type="Gene3D" id="3.40.50.720">
    <property type="entry name" value="NAD(P)-binding Rossmann-like Domain"/>
    <property type="match status" value="1"/>
</dbReference>
<dbReference type="InterPro" id="IPR004104">
    <property type="entry name" value="Gfo/Idh/MocA-like_OxRdtase_C"/>
</dbReference>
<proteinExistence type="predicted"/>
<dbReference type="InterPro" id="IPR036291">
    <property type="entry name" value="NAD(P)-bd_dom_sf"/>
</dbReference>
<dbReference type="SUPFAM" id="SSF55347">
    <property type="entry name" value="Glyceraldehyde-3-phosphate dehydrogenase-like, C-terminal domain"/>
    <property type="match status" value="1"/>
</dbReference>